<dbReference type="InterPro" id="IPR036396">
    <property type="entry name" value="Cyt_P450_sf"/>
</dbReference>
<sequence length="467" mass="51137">MAESEVPLASGAVRPVGHAVALLRNPLAFLSSLAAAGGELVKIRIGPGAAVVVCDPDLADRVLRDDRTFDKGGPLFDIARKAVGDNVITCPHSTHRRQRHLIQPTFSRSRLENYGRAMTAEADAMTAAWIDGQVVDMLAEALRLATQTVMATMFSGALAPRVRDRALDDVAAIVSGLYRQMLSPPLLNRLPTAGNRRYGRAHAGLRELMKTIVAERRIDGTDHGDLVSAMLAARVPTETTTTADTSVGMTDSQICDQLMSFFIAGSETTASALAWALHLLVAHPEIEERLHHETDRVLHGAPARYQDLPDLPLTGHIITEALRLYPPGWLFTRTVTADTRLGSYDLPAGTSLVYSPYLLHRRSDLFQHPNRFDPDRWVTTQPPIRRKAFMAFGAGPRRCMGEAFAITELSLALATIASRWRIRHRVGKRVRPAVAMALRPHELRIRVHSASRGVALPSAGRSPDEGR</sequence>
<keyword evidence="3" id="KW-0479">Metal-binding</keyword>
<dbReference type="PROSITE" id="PS00086">
    <property type="entry name" value="CYTOCHROME_P450"/>
    <property type="match status" value="1"/>
</dbReference>
<protein>
    <submittedName>
        <fullName evidence="4">Cytochrome P450</fullName>
    </submittedName>
</protein>
<keyword evidence="5" id="KW-1185">Reference proteome</keyword>
<dbReference type="PRINTS" id="PR00463">
    <property type="entry name" value="EP450I"/>
</dbReference>
<dbReference type="PANTHER" id="PTHR24305:SF166">
    <property type="entry name" value="CYTOCHROME P450 12A4, MITOCHONDRIAL-RELATED"/>
    <property type="match status" value="1"/>
</dbReference>
<reference evidence="4 5" key="1">
    <citation type="submission" date="2024-06" db="EMBL/GenBank/DDBJ databases">
        <title>The Natural Products Discovery Center: Release of the First 8490 Sequenced Strains for Exploring Actinobacteria Biosynthetic Diversity.</title>
        <authorList>
            <person name="Kalkreuter E."/>
            <person name="Kautsar S.A."/>
            <person name="Yang D."/>
            <person name="Bader C.D."/>
            <person name="Teijaro C.N."/>
            <person name="Fluegel L."/>
            <person name="Davis C.M."/>
            <person name="Simpson J.R."/>
            <person name="Lauterbach L."/>
            <person name="Steele A.D."/>
            <person name="Gui C."/>
            <person name="Meng S."/>
            <person name="Li G."/>
            <person name="Viehrig K."/>
            <person name="Ye F."/>
            <person name="Su P."/>
            <person name="Kiefer A.F."/>
            <person name="Nichols A."/>
            <person name="Cepeda A.J."/>
            <person name="Yan W."/>
            <person name="Fan B."/>
            <person name="Jiang Y."/>
            <person name="Adhikari A."/>
            <person name="Zheng C.-J."/>
            <person name="Schuster L."/>
            <person name="Cowan T.M."/>
            <person name="Smanski M.J."/>
            <person name="Chevrette M.G."/>
            <person name="De Carvalho L.P.S."/>
            <person name="Shen B."/>
        </authorList>
    </citation>
    <scope>NUCLEOTIDE SEQUENCE [LARGE SCALE GENOMIC DNA]</scope>
    <source>
        <strain evidence="4 5">NPDC019434</strain>
    </source>
</reference>
<dbReference type="CDD" id="cd11049">
    <property type="entry name" value="CYP170A1-like"/>
    <property type="match status" value="1"/>
</dbReference>
<keyword evidence="3" id="KW-0503">Monooxygenase</keyword>
<proteinExistence type="inferred from homology"/>
<organism evidence="4 5">
    <name type="scientific">Nocardia niwae</name>
    <dbReference type="NCBI Taxonomy" id="626084"/>
    <lineage>
        <taxon>Bacteria</taxon>
        <taxon>Bacillati</taxon>
        <taxon>Actinomycetota</taxon>
        <taxon>Actinomycetes</taxon>
        <taxon>Mycobacteriales</taxon>
        <taxon>Nocardiaceae</taxon>
        <taxon>Nocardia</taxon>
    </lineage>
</organism>
<dbReference type="InterPro" id="IPR001128">
    <property type="entry name" value="Cyt_P450"/>
</dbReference>
<dbReference type="InterPro" id="IPR002401">
    <property type="entry name" value="Cyt_P450_E_grp-I"/>
</dbReference>
<comment type="caution">
    <text evidence="4">The sequence shown here is derived from an EMBL/GenBank/DDBJ whole genome shotgun (WGS) entry which is preliminary data.</text>
</comment>
<evidence type="ECO:0000313" key="4">
    <source>
        <dbReference type="EMBL" id="MEU2123655.1"/>
    </source>
</evidence>
<dbReference type="Gene3D" id="1.10.630.10">
    <property type="entry name" value="Cytochrome P450"/>
    <property type="match status" value="1"/>
</dbReference>
<dbReference type="InterPro" id="IPR017972">
    <property type="entry name" value="Cyt_P450_CS"/>
</dbReference>
<keyword evidence="3" id="KW-0560">Oxidoreductase</keyword>
<dbReference type="SUPFAM" id="SSF48264">
    <property type="entry name" value="Cytochrome P450"/>
    <property type="match status" value="1"/>
</dbReference>
<dbReference type="EMBL" id="JBEYBR010000043">
    <property type="protein sequence ID" value="MEU2123655.1"/>
    <property type="molecule type" value="Genomic_DNA"/>
</dbReference>
<dbReference type="PANTHER" id="PTHR24305">
    <property type="entry name" value="CYTOCHROME P450"/>
    <property type="match status" value="1"/>
</dbReference>
<evidence type="ECO:0000256" key="2">
    <source>
        <dbReference type="ARBA" id="ARBA00010617"/>
    </source>
</evidence>
<dbReference type="RefSeq" id="WP_357991963.1">
    <property type="nucleotide sequence ID" value="NZ_JBEYBR010000043.1"/>
</dbReference>
<comment type="similarity">
    <text evidence="2 3">Belongs to the cytochrome P450 family.</text>
</comment>
<keyword evidence="3" id="KW-0349">Heme</keyword>
<evidence type="ECO:0000256" key="1">
    <source>
        <dbReference type="ARBA" id="ARBA00001971"/>
    </source>
</evidence>
<name>A0ABV2XCP8_9NOCA</name>
<evidence type="ECO:0000313" key="5">
    <source>
        <dbReference type="Proteomes" id="UP001550535"/>
    </source>
</evidence>
<evidence type="ECO:0000256" key="3">
    <source>
        <dbReference type="RuleBase" id="RU000461"/>
    </source>
</evidence>
<keyword evidence="3" id="KW-0408">Iron</keyword>
<dbReference type="Proteomes" id="UP001550535">
    <property type="component" value="Unassembled WGS sequence"/>
</dbReference>
<gene>
    <name evidence="4" type="ORF">ABZ507_17725</name>
</gene>
<accession>A0ABV2XCP8</accession>
<dbReference type="InterPro" id="IPR050121">
    <property type="entry name" value="Cytochrome_P450_monoxygenase"/>
</dbReference>
<dbReference type="Pfam" id="PF00067">
    <property type="entry name" value="p450"/>
    <property type="match status" value="1"/>
</dbReference>
<comment type="cofactor">
    <cofactor evidence="1">
        <name>heme</name>
        <dbReference type="ChEBI" id="CHEBI:30413"/>
    </cofactor>
</comment>
<dbReference type="PRINTS" id="PR00385">
    <property type="entry name" value="P450"/>
</dbReference>